<organism evidence="1 2">
    <name type="scientific">Phoenicibacter congonensis</name>
    <dbReference type="NCBI Taxonomy" id="1944646"/>
    <lineage>
        <taxon>Bacteria</taxon>
        <taxon>Bacillati</taxon>
        <taxon>Actinomycetota</taxon>
        <taxon>Coriobacteriia</taxon>
        <taxon>Eggerthellales</taxon>
        <taxon>Eggerthellaceae</taxon>
        <taxon>Phoenicibacter</taxon>
    </lineage>
</organism>
<accession>A0AA43RL68</accession>
<dbReference type="GO" id="GO:0017111">
    <property type="term" value="F:ribonucleoside triphosphate phosphatase activity"/>
    <property type="evidence" value="ECO:0007669"/>
    <property type="project" value="InterPro"/>
</dbReference>
<evidence type="ECO:0000313" key="2">
    <source>
        <dbReference type="Proteomes" id="UP001168575"/>
    </source>
</evidence>
<sequence>MLYLLTGHVQCGKTTALQGLCAKFQAEGRSVYGVVSPGIFDAEGRKVAVNARLYPSAETFLVGQKEANFSGPCCGNRIPWDFDEAAVGAVNNLFEAYDGLADVLVIDELGPLEINNNGGFLAPLDLLKQGPTACAPITIAVVRHRLLEPLKSLLADAWTEDEIKVVTPASLEAEITFQ</sequence>
<dbReference type="Gene3D" id="3.40.50.300">
    <property type="entry name" value="P-loop containing nucleotide triphosphate hydrolases"/>
    <property type="match status" value="1"/>
</dbReference>
<dbReference type="SUPFAM" id="SSF52540">
    <property type="entry name" value="P-loop containing nucleoside triphosphate hydrolases"/>
    <property type="match status" value="1"/>
</dbReference>
<gene>
    <name evidence="1" type="ORF">Q3982_09195</name>
</gene>
<dbReference type="EMBL" id="JAUMVS010000332">
    <property type="protein sequence ID" value="MDO4842836.1"/>
    <property type="molecule type" value="Genomic_DNA"/>
</dbReference>
<reference evidence="1" key="1">
    <citation type="submission" date="2023-07" db="EMBL/GenBank/DDBJ databases">
        <title>Between Cages and Wild: Unraveling the Impact of Captivity on Animal Microbiomes and Antimicrobial Resistance.</title>
        <authorList>
            <person name="Schmartz G.P."/>
            <person name="Rehner J."/>
            <person name="Schuff M.J."/>
            <person name="Becker S.L."/>
            <person name="Kravczyk M."/>
            <person name="Gurevich A."/>
            <person name="Francke R."/>
            <person name="Mueller R."/>
            <person name="Keller V."/>
            <person name="Keller A."/>
        </authorList>
    </citation>
    <scope>NUCLEOTIDE SEQUENCE</scope>
    <source>
        <strain evidence="1">S12M_St_49</strain>
    </source>
</reference>
<dbReference type="Proteomes" id="UP001168575">
    <property type="component" value="Unassembled WGS sequence"/>
</dbReference>
<comment type="caution">
    <text evidence="1">The sequence shown here is derived from an EMBL/GenBank/DDBJ whole genome shotgun (WGS) entry which is preliminary data.</text>
</comment>
<evidence type="ECO:0000313" key="1">
    <source>
        <dbReference type="EMBL" id="MDO4842836.1"/>
    </source>
</evidence>
<protein>
    <submittedName>
        <fullName evidence="1">Nucleoside-triphosphatase</fullName>
    </submittedName>
</protein>
<name>A0AA43RL68_9ACTN</name>
<dbReference type="InterPro" id="IPR004948">
    <property type="entry name" value="Nuc-triphosphatase_THEP1"/>
</dbReference>
<dbReference type="InterPro" id="IPR027417">
    <property type="entry name" value="P-loop_NTPase"/>
</dbReference>
<proteinExistence type="predicted"/>
<dbReference type="AlphaFoldDB" id="A0AA43RL68"/>
<dbReference type="Pfam" id="PF03266">
    <property type="entry name" value="NTPase_1"/>
    <property type="match status" value="1"/>
</dbReference>
<keyword evidence="2" id="KW-1185">Reference proteome</keyword>